<feature type="region of interest" description="Disordered" evidence="2">
    <location>
        <begin position="262"/>
        <end position="365"/>
    </location>
</feature>
<dbReference type="InterPro" id="IPR047575">
    <property type="entry name" value="Sm"/>
</dbReference>
<dbReference type="Pfam" id="PF06741">
    <property type="entry name" value="LsmAD"/>
    <property type="match status" value="1"/>
</dbReference>
<name>U5ENL3_9DIPT</name>
<feature type="compositionally biased region" description="Pro residues" evidence="2">
    <location>
        <begin position="298"/>
        <end position="312"/>
    </location>
</feature>
<feature type="compositionally biased region" description="Pro residues" evidence="2">
    <location>
        <begin position="881"/>
        <end position="891"/>
    </location>
</feature>
<feature type="compositionally biased region" description="Low complexity" evidence="2">
    <location>
        <begin position="892"/>
        <end position="915"/>
    </location>
</feature>
<feature type="compositionally biased region" description="Pro residues" evidence="2">
    <location>
        <begin position="751"/>
        <end position="765"/>
    </location>
</feature>
<accession>U5ENL3</accession>
<dbReference type="AlphaFoldDB" id="U5ENL3"/>
<feature type="compositionally biased region" description="Low complexity" evidence="2">
    <location>
        <begin position="377"/>
        <end position="425"/>
    </location>
</feature>
<reference evidence="4" key="1">
    <citation type="journal article" date="2014" name="Insect Biochem. Mol. Biol.">
        <title>An insight into the sialome of the frog biting fly, Corethrella appendiculata.</title>
        <authorList>
            <person name="Ribeiro J.M.C."/>
            <person name="Chagas A.C."/>
            <person name="Pham V.M."/>
            <person name="Lounibos L.P."/>
            <person name="Calvo E."/>
        </authorList>
    </citation>
    <scope>NUCLEOTIDE SEQUENCE</scope>
    <source>
        <tissue evidence="4">Salivary glands</tissue>
    </source>
</reference>
<comment type="similarity">
    <text evidence="1">Belongs to the ataxin-2 family.</text>
</comment>
<feature type="domain" description="Sm" evidence="3">
    <location>
        <begin position="29"/>
        <end position="106"/>
    </location>
</feature>
<evidence type="ECO:0000313" key="4">
    <source>
        <dbReference type="EMBL" id="JAB55844.1"/>
    </source>
</evidence>
<feature type="compositionally biased region" description="Polar residues" evidence="2">
    <location>
        <begin position="288"/>
        <end position="297"/>
    </location>
</feature>
<feature type="region of interest" description="Disordered" evidence="2">
    <location>
        <begin position="377"/>
        <end position="495"/>
    </location>
</feature>
<feature type="compositionally biased region" description="Low complexity" evidence="2">
    <location>
        <begin position="614"/>
        <end position="630"/>
    </location>
</feature>
<feature type="compositionally biased region" description="Low complexity" evidence="2">
    <location>
        <begin position="776"/>
        <end position="791"/>
    </location>
</feature>
<feature type="compositionally biased region" description="Low complexity" evidence="2">
    <location>
        <begin position="564"/>
        <end position="577"/>
    </location>
</feature>
<organism evidence="4">
    <name type="scientific">Corethrella appendiculata</name>
    <dbReference type="NCBI Taxonomy" id="1370023"/>
    <lineage>
        <taxon>Eukaryota</taxon>
        <taxon>Metazoa</taxon>
        <taxon>Ecdysozoa</taxon>
        <taxon>Arthropoda</taxon>
        <taxon>Hexapoda</taxon>
        <taxon>Insecta</taxon>
        <taxon>Pterygota</taxon>
        <taxon>Neoptera</taxon>
        <taxon>Endopterygota</taxon>
        <taxon>Diptera</taxon>
        <taxon>Nematocera</taxon>
        <taxon>Culicoidea</taxon>
        <taxon>Chaoboridae</taxon>
        <taxon>Corethrella</taxon>
    </lineage>
</organism>
<feature type="region of interest" description="Disordered" evidence="2">
    <location>
        <begin position="225"/>
        <end position="249"/>
    </location>
</feature>
<evidence type="ECO:0000256" key="1">
    <source>
        <dbReference type="ARBA" id="ARBA00007503"/>
    </source>
</evidence>
<dbReference type="PROSITE" id="PS52002">
    <property type="entry name" value="SM"/>
    <property type="match status" value="1"/>
</dbReference>
<dbReference type="InterPro" id="IPR045117">
    <property type="entry name" value="ATXN2-like"/>
</dbReference>
<proteinExistence type="evidence at transcript level"/>
<feature type="compositionally biased region" description="Polar residues" evidence="2">
    <location>
        <begin position="426"/>
        <end position="452"/>
    </location>
</feature>
<evidence type="ECO:0000259" key="3">
    <source>
        <dbReference type="PROSITE" id="PS52002"/>
    </source>
</evidence>
<dbReference type="GO" id="GO:0003729">
    <property type="term" value="F:mRNA binding"/>
    <property type="evidence" value="ECO:0007669"/>
    <property type="project" value="TreeGrafter"/>
</dbReference>
<dbReference type="GO" id="GO:0034063">
    <property type="term" value="P:stress granule assembly"/>
    <property type="evidence" value="ECO:0007669"/>
    <property type="project" value="TreeGrafter"/>
</dbReference>
<sequence length="965" mass="106797">MNKRKSRPGPARPQRQRSVVADGIYSNSLFMHAATSRVGNVVQVTTRSQAVFEGIFRTFSPQFQVVLEMAHRKDNNGDDKINVDSVVERLIFKPSDIVSIVAKDVDLDYATRDTFQTDTAISSRCNGNSRIEDKELEPWDSSGVVNGDVEYNLELDNANGWDVNDMFHKNETVYGVQSTFDQSLTGYTVQIQKTDSQDYKEQEKEAEKIANEIENNPTYKERAELENGDEETTFAAVQRPPNASSSPQPMAVAPVAVTMNDKGTTTANPATVVPSTAKYVPPAKRKNLQTGKLTTRSTPPPPHNGGPMPQQPQSPHAPHKNSYQSMSMQQQQQQQQQVQVQPQQPPNMLPPQQPPQPTHLQPHQHASYMQHNVGQPQYAHIQHQQPPPQQQLQQQQPQQSHHQQQVVVNNNSNNGNLNKMNGDGNVNTNSKPMPQRTMRQYGQSNANVNVNAYSEPPPSINPQQMQSMGKPPMHVPHPHQHVVATHIPPPDTQPTHVVSHHVVLAPPPQMVGQQMQQPPSQPQRRTRDMEIDNLRSWHQDYKLAPPPQQQQQQVVPQPVPTVSPHPQQHVQAVQATPQQPPPQQIQQQQQEITVVRQNQQTPSPPIVKQNQIDPQQPQTTTQQHQSSQTTASGMVGMHHQQQQSSQIQSQNQRPQTTTTPPQQQTSVHNPNNSSNNNNINNTNNSNNNNNSSNSSSSETTPTSNSGGNVNSGAGQTTSIINNNNGENKTNSIAKKTFQLNPAAKPFTPRSPSTPNPSRPHTPQTPGPAALTQNNYAGPQQPQQQQQHVAASQPQMMMTYVMQPPQAAYPTPTGPQNRMRKMQVAASQIQVAAATGQPLLTPAPMQQFLQYPQAPHPQHFQSQAFAPFVRFASFEPPQYLTPTPPSTTPSPGQPHQQFHPGPQPTAATAGPPTAYAQQQTPQFQMMCPLITPPQIAPPFYAQPTAGQPHHPQHIQVIMSQQHPSAQ</sequence>
<feature type="compositionally biased region" description="Pro residues" evidence="2">
    <location>
        <begin position="343"/>
        <end position="357"/>
    </location>
</feature>
<feature type="region of interest" description="Disordered" evidence="2">
    <location>
        <begin position="544"/>
        <end position="791"/>
    </location>
</feature>
<dbReference type="GO" id="GO:0010494">
    <property type="term" value="C:cytoplasmic stress granule"/>
    <property type="evidence" value="ECO:0007669"/>
    <property type="project" value="TreeGrafter"/>
</dbReference>
<feature type="compositionally biased region" description="Low complexity" evidence="2">
    <location>
        <begin position="328"/>
        <end position="342"/>
    </location>
</feature>
<dbReference type="PANTHER" id="PTHR12854:SF7">
    <property type="entry name" value="ATAXIN-2 HOMOLOG"/>
    <property type="match status" value="1"/>
</dbReference>
<evidence type="ECO:0000256" key="2">
    <source>
        <dbReference type="SAM" id="MobiDB-lite"/>
    </source>
</evidence>
<feature type="compositionally biased region" description="Low complexity" evidence="2">
    <location>
        <begin position="640"/>
        <end position="732"/>
    </location>
</feature>
<dbReference type="InterPro" id="IPR025852">
    <property type="entry name" value="SM_dom_ATX"/>
</dbReference>
<dbReference type="PANTHER" id="PTHR12854">
    <property type="entry name" value="ATAXIN 2-RELATED"/>
    <property type="match status" value="1"/>
</dbReference>
<protein>
    <submittedName>
        <fullName evidence="4">Putative ataxin-2</fullName>
    </submittedName>
</protein>
<dbReference type="Pfam" id="PF14438">
    <property type="entry name" value="SM-ATX"/>
    <property type="match status" value="1"/>
</dbReference>
<dbReference type="EMBL" id="GANO01004027">
    <property type="protein sequence ID" value="JAB55844.1"/>
    <property type="molecule type" value="mRNA"/>
</dbReference>
<feature type="region of interest" description="Disordered" evidence="2">
    <location>
        <begin position="875"/>
        <end position="915"/>
    </location>
</feature>
<dbReference type="InterPro" id="IPR009604">
    <property type="entry name" value="LsmAD_domain"/>
</dbReference>
<feature type="compositionally biased region" description="Low complexity" evidence="2">
    <location>
        <begin position="584"/>
        <end position="600"/>
    </location>
</feature>
<dbReference type="SMART" id="SM01272">
    <property type="entry name" value="LsmAD"/>
    <property type="match status" value="1"/>
</dbReference>